<dbReference type="EMBL" id="LRGB01000832">
    <property type="protein sequence ID" value="KZS15845.1"/>
    <property type="molecule type" value="Genomic_DNA"/>
</dbReference>
<dbReference type="Proteomes" id="UP000076858">
    <property type="component" value="Unassembled WGS sequence"/>
</dbReference>
<reference evidence="2 3" key="1">
    <citation type="submission" date="2016-03" db="EMBL/GenBank/DDBJ databases">
        <title>EvidentialGene: Evidence-directed Construction of Genes on Genomes.</title>
        <authorList>
            <person name="Gilbert D.G."/>
            <person name="Choi J.-H."/>
            <person name="Mockaitis K."/>
            <person name="Colbourne J."/>
            <person name="Pfrender M."/>
        </authorList>
    </citation>
    <scope>NUCLEOTIDE SEQUENCE [LARGE SCALE GENOMIC DNA]</scope>
    <source>
        <strain evidence="2 3">Xinb3</strain>
        <tissue evidence="2">Complete organism</tissue>
    </source>
</reference>
<comment type="caution">
    <text evidence="2">The sequence shown here is derived from an EMBL/GenBank/DDBJ whole genome shotgun (WGS) entry which is preliminary data.</text>
</comment>
<dbReference type="PANTHER" id="PTHR44395">
    <property type="match status" value="1"/>
</dbReference>
<dbReference type="STRING" id="35525.A0A164Z1R5"/>
<evidence type="ECO:0000313" key="3">
    <source>
        <dbReference type="Proteomes" id="UP000076858"/>
    </source>
</evidence>
<sequence>MANRPPFALWLPSVIVCVVATATYWNALQCGFVFDDISAIKDNKDLRPHTPVANLFYNDFWGTLMTKVGSKVFILHCIYF</sequence>
<feature type="transmembrane region" description="Helical" evidence="1">
    <location>
        <begin position="7"/>
        <end position="25"/>
    </location>
</feature>
<dbReference type="AlphaFoldDB" id="A0A164Z1R5"/>
<protein>
    <submittedName>
        <fullName evidence="2">Smile protein</fullName>
    </submittedName>
</protein>
<dbReference type="GO" id="GO:0005783">
    <property type="term" value="C:endoplasmic reticulum"/>
    <property type="evidence" value="ECO:0007669"/>
    <property type="project" value="TreeGrafter"/>
</dbReference>
<keyword evidence="3" id="KW-1185">Reference proteome</keyword>
<organism evidence="2 3">
    <name type="scientific">Daphnia magna</name>
    <dbReference type="NCBI Taxonomy" id="35525"/>
    <lineage>
        <taxon>Eukaryota</taxon>
        <taxon>Metazoa</taxon>
        <taxon>Ecdysozoa</taxon>
        <taxon>Arthropoda</taxon>
        <taxon>Crustacea</taxon>
        <taxon>Branchiopoda</taxon>
        <taxon>Diplostraca</taxon>
        <taxon>Cladocera</taxon>
        <taxon>Anomopoda</taxon>
        <taxon>Daphniidae</taxon>
        <taxon>Daphnia</taxon>
    </lineage>
</organism>
<accession>A0A164Z1R5</accession>
<keyword evidence="1" id="KW-0812">Transmembrane</keyword>
<proteinExistence type="predicted"/>
<keyword evidence="1" id="KW-0472">Membrane</keyword>
<dbReference type="GO" id="GO:0000030">
    <property type="term" value="F:mannosyltransferase activity"/>
    <property type="evidence" value="ECO:0007669"/>
    <property type="project" value="TreeGrafter"/>
</dbReference>
<dbReference type="PANTHER" id="PTHR44395:SF1">
    <property type="entry name" value="PROTEIN O-MANNOSYL-TRANSFERASE TMTC3"/>
    <property type="match status" value="1"/>
</dbReference>
<dbReference type="OrthoDB" id="66906at2759"/>
<dbReference type="GO" id="GO:0035269">
    <property type="term" value="P:protein O-linked glycosylation via mannose"/>
    <property type="evidence" value="ECO:0007669"/>
    <property type="project" value="TreeGrafter"/>
</dbReference>
<evidence type="ECO:0000313" key="2">
    <source>
        <dbReference type="EMBL" id="KZS15845.1"/>
    </source>
</evidence>
<keyword evidence="1" id="KW-1133">Transmembrane helix</keyword>
<name>A0A164Z1R5_9CRUS</name>
<evidence type="ECO:0000256" key="1">
    <source>
        <dbReference type="SAM" id="Phobius"/>
    </source>
</evidence>
<gene>
    <name evidence="2" type="ORF">APZ42_018523</name>
</gene>